<evidence type="ECO:0000313" key="5">
    <source>
        <dbReference type="Proteomes" id="UP000425178"/>
    </source>
</evidence>
<dbReference type="SUPFAM" id="SSF51679">
    <property type="entry name" value="Bacterial luciferase-like"/>
    <property type="match status" value="1"/>
</dbReference>
<evidence type="ECO:0000256" key="2">
    <source>
        <dbReference type="ARBA" id="ARBA00023033"/>
    </source>
</evidence>
<evidence type="ECO:0000256" key="1">
    <source>
        <dbReference type="ARBA" id="ARBA00023002"/>
    </source>
</evidence>
<dbReference type="KEGG" id="ccoe:CETAM_08600"/>
<dbReference type="RefSeq" id="WP_156228475.1">
    <property type="nucleotide sequence ID" value="NZ_CP046453.1"/>
</dbReference>
<dbReference type="InterPro" id="IPR036661">
    <property type="entry name" value="Luciferase-like_sf"/>
</dbReference>
<dbReference type="GO" id="GO:0005829">
    <property type="term" value="C:cytosol"/>
    <property type="evidence" value="ECO:0007669"/>
    <property type="project" value="TreeGrafter"/>
</dbReference>
<dbReference type="Gene3D" id="3.20.20.30">
    <property type="entry name" value="Luciferase-like domain"/>
    <property type="match status" value="1"/>
</dbReference>
<evidence type="ECO:0000259" key="3">
    <source>
        <dbReference type="Pfam" id="PF00296"/>
    </source>
</evidence>
<keyword evidence="2 4" id="KW-0503">Monooxygenase</keyword>
<dbReference type="EMBL" id="CP046453">
    <property type="protein sequence ID" value="QGU04974.1"/>
    <property type="molecule type" value="Genomic_DNA"/>
</dbReference>
<proteinExistence type="predicted"/>
<dbReference type="Pfam" id="PF00296">
    <property type="entry name" value="Bac_luciferase"/>
    <property type="match status" value="1"/>
</dbReference>
<dbReference type="Proteomes" id="UP000425178">
    <property type="component" value="Chromosome"/>
</dbReference>
<reference evidence="4 5" key="1">
    <citation type="journal article" date="2021" name="Int. J. Syst. Evol. Microbiol.">
        <title>Classification of three corynebacterial strains isolated from a small paddock in North Rhine-Westphalia: proposal of &lt;i&gt;Corynebacterium kalinowskii&lt;/i&gt; sp. nov., &lt;i&gt;Corynebacterium comes&lt;/i&gt; sp. nov. and &lt;i&gt;Corynebacterium occultum&lt;/i&gt; sp. nov.</title>
        <authorList>
            <person name="Schaffert L."/>
            <person name="Ruwe M."/>
            <person name="Milse J."/>
            <person name="Hanuschka K."/>
            <person name="Ortseifen V."/>
            <person name="Droste J."/>
            <person name="Brandt D."/>
            <person name="Schl L."/>
            <person name="Kutter Y."/>
            <person name="Vinke S."/>
            <person name="Vieh P."/>
            <person name="Jacob L."/>
            <person name="L N.C."/>
            <person name="Schulte-Berndt E."/>
            <person name="Hain C."/>
            <person name="Linder M."/>
            <person name="Schmidt P."/>
            <person name="Wollenschl L."/>
            <person name="Luttermann T."/>
            <person name="Thieme E."/>
            <person name="Hassa J."/>
            <person name="Haak M."/>
            <person name="Wittchen M."/>
            <person name="Mentz A."/>
            <person name="Persicke M."/>
            <person name="Busche T."/>
            <person name="R C."/>
        </authorList>
    </citation>
    <scope>NUCLEOTIDE SEQUENCE [LARGE SCALE GENOMIC DNA]</scope>
    <source>
        <strain evidence="4 5">2019</strain>
    </source>
</reference>
<dbReference type="GO" id="GO:0047646">
    <property type="term" value="F:alkanal monooxygenase (FMN-linked) activity"/>
    <property type="evidence" value="ECO:0007669"/>
    <property type="project" value="UniProtKB-EC"/>
</dbReference>
<dbReference type="PANTHER" id="PTHR30137">
    <property type="entry name" value="LUCIFERASE-LIKE MONOOXYGENASE"/>
    <property type="match status" value="1"/>
</dbReference>
<sequence>MSRHISFGLDTFGDVTVTPSGTPVPHDQVLRDVVAEAVEADRVGVDVFGVGEHHRDDYAISAPDIVLAAIAGQTTTIRLTTSVIVLSSDEPVRIFERFSTLQAISSGRAEMTLGRGSFIESFPLFGYDLKDYERLFEEKLELMRVLLDADASRSPIPWDRGPERVYPPTATPLQAWVAVGGSPESVIRAARLRMPLMLAVIGGAARRFRPFVDLYKRANEEFGQPQAPVGVHSPGLIAPTDAEAQERLYEHWVAGQRRIGAERGWPAPTLEQFTGEINHGALYVGSPETVAAKIADTVRALDLDRFTLKYANGPVAHEHNMETIRLYGEEVIPRVRELLQ</sequence>
<protein>
    <submittedName>
        <fullName evidence="4">Alkanal monooxygenase alpha chain</fullName>
        <ecNumber evidence="4">1.14.14.3</ecNumber>
    </submittedName>
</protein>
<feature type="domain" description="Luciferase-like" evidence="3">
    <location>
        <begin position="19"/>
        <end position="300"/>
    </location>
</feature>
<organism evidence="4 5">
    <name type="scientific">Corynebacterium comes</name>
    <dbReference type="NCBI Taxonomy" id="2675218"/>
    <lineage>
        <taxon>Bacteria</taxon>
        <taxon>Bacillati</taxon>
        <taxon>Actinomycetota</taxon>
        <taxon>Actinomycetes</taxon>
        <taxon>Mycobacteriales</taxon>
        <taxon>Corynebacteriaceae</taxon>
        <taxon>Corynebacterium</taxon>
    </lineage>
</organism>
<name>A0A6B8VUD1_9CORY</name>
<gene>
    <name evidence="4" type="primary">luxA1</name>
    <name evidence="4" type="ORF">CETAM_08600</name>
</gene>
<keyword evidence="5" id="KW-1185">Reference proteome</keyword>
<keyword evidence="1 4" id="KW-0560">Oxidoreductase</keyword>
<dbReference type="CDD" id="cd00347">
    <property type="entry name" value="Flavin_utilizing_monoxygenases"/>
    <property type="match status" value="1"/>
</dbReference>
<dbReference type="InterPro" id="IPR011251">
    <property type="entry name" value="Luciferase-like_dom"/>
</dbReference>
<dbReference type="AlphaFoldDB" id="A0A6B8VUD1"/>
<accession>A0A6B8VUD1</accession>
<dbReference type="PANTHER" id="PTHR30137:SF8">
    <property type="entry name" value="BLR5498 PROTEIN"/>
    <property type="match status" value="1"/>
</dbReference>
<dbReference type="InterPro" id="IPR050766">
    <property type="entry name" value="Bact_Lucif_Oxidored"/>
</dbReference>
<dbReference type="EC" id="1.14.14.3" evidence="4"/>
<evidence type="ECO:0000313" key="4">
    <source>
        <dbReference type="EMBL" id="QGU04974.1"/>
    </source>
</evidence>